<proteinExistence type="predicted"/>
<name>A0A4Z1CDQ5_9RHOB</name>
<organism evidence="1 2">
    <name type="scientific">Paracoccus liaowanqingii</name>
    <dbReference type="NCBI Taxonomy" id="2560053"/>
    <lineage>
        <taxon>Bacteria</taxon>
        <taxon>Pseudomonadati</taxon>
        <taxon>Pseudomonadota</taxon>
        <taxon>Alphaproteobacteria</taxon>
        <taxon>Rhodobacterales</taxon>
        <taxon>Paracoccaceae</taxon>
        <taxon>Paracoccus</taxon>
    </lineage>
</organism>
<dbReference type="OrthoDB" id="288532at2"/>
<dbReference type="AlphaFoldDB" id="A0A4Z1CDQ5"/>
<dbReference type="PANTHER" id="PTHR32301">
    <property type="entry name" value="COUNTIN RECEPTOR CNR3-RELATED"/>
    <property type="match status" value="1"/>
</dbReference>
<keyword evidence="2" id="KW-1185">Reference proteome</keyword>
<dbReference type="Gene3D" id="3.40.50.300">
    <property type="entry name" value="P-loop containing nucleotide triphosphate hydrolases"/>
    <property type="match status" value="1"/>
</dbReference>
<dbReference type="RefSeq" id="WP_135819008.1">
    <property type="nucleotide sequence ID" value="NZ_SRPG01000308.1"/>
</dbReference>
<evidence type="ECO:0000313" key="2">
    <source>
        <dbReference type="Proteomes" id="UP000297972"/>
    </source>
</evidence>
<dbReference type="InterPro" id="IPR027417">
    <property type="entry name" value="P-loop_NTPase"/>
</dbReference>
<dbReference type="Proteomes" id="UP000297972">
    <property type="component" value="Unassembled WGS sequence"/>
</dbReference>
<dbReference type="InterPro" id="IPR053259">
    <property type="entry name" value="Golvesin-related_Golgi"/>
</dbReference>
<evidence type="ECO:0008006" key="3">
    <source>
        <dbReference type="Google" id="ProtNLM"/>
    </source>
</evidence>
<comment type="caution">
    <text evidence="1">The sequence shown here is derived from an EMBL/GenBank/DDBJ whole genome shotgun (WGS) entry which is preliminary data.</text>
</comment>
<dbReference type="InterPro" id="IPR005331">
    <property type="entry name" value="Sulfotransferase"/>
</dbReference>
<dbReference type="EMBL" id="SRPG01000308">
    <property type="protein sequence ID" value="TGN45820.1"/>
    <property type="molecule type" value="Genomic_DNA"/>
</dbReference>
<gene>
    <name evidence="1" type="ORF">E4L95_19685</name>
</gene>
<dbReference type="SUPFAM" id="SSF52540">
    <property type="entry name" value="P-loop containing nucleoside triphosphate hydrolases"/>
    <property type="match status" value="1"/>
</dbReference>
<dbReference type="GO" id="GO:0008146">
    <property type="term" value="F:sulfotransferase activity"/>
    <property type="evidence" value="ECO:0007669"/>
    <property type="project" value="InterPro"/>
</dbReference>
<dbReference type="Pfam" id="PF03567">
    <property type="entry name" value="Sulfotransfer_2"/>
    <property type="match status" value="1"/>
</dbReference>
<evidence type="ECO:0000313" key="1">
    <source>
        <dbReference type="EMBL" id="TGN45820.1"/>
    </source>
</evidence>
<accession>A0A4Z1CDQ5</accession>
<dbReference type="PANTHER" id="PTHR32301:SF6">
    <property type="entry name" value="GOLVESIN-RELATED"/>
    <property type="match status" value="1"/>
</dbReference>
<reference evidence="1 2" key="1">
    <citation type="submission" date="2019-03" db="EMBL/GenBank/DDBJ databases">
        <authorList>
            <person name="Li J."/>
        </authorList>
    </citation>
    <scope>NUCLEOTIDE SEQUENCE [LARGE SCALE GENOMIC DNA]</scope>
    <source>
        <strain evidence="1 2">3058</strain>
    </source>
</reference>
<sequence length="261" mass="30403">MPFKDLKNMKLDNYIKENANQHSKLIFMHIPKTAGSSFSEAMQKLLSPYKNIEVDYNDNTKSHNEKLSESVNRFIKTSEKEAYRSASGHMPYNLVESLTKSVPECKLVTFLRDPVARVISDYRYQRTPQHPPYREFIEKFPDIESYINHEPAANKLTHFICGLGNKMSAEDAIKTLDEKFSFVGLVEMYPFSYNTIFRLLGYENQFPTDHSRKTPDTPVTKVEINEEIISLIKNNNKLDIEIFEHARGILDPIRREWARAM</sequence>
<protein>
    <recommendedName>
        <fullName evidence="3">Sulfotransferase family protein</fullName>
    </recommendedName>
</protein>
<dbReference type="GO" id="GO:0016020">
    <property type="term" value="C:membrane"/>
    <property type="evidence" value="ECO:0007669"/>
    <property type="project" value="InterPro"/>
</dbReference>